<gene>
    <name evidence="2" type="ORF">FMM06_13740</name>
</gene>
<sequence length="322" mass="33826">MTALRTNTYVRAAAAATGVLGVAALLTRIQSKAAEKRWPVVGRMIEVDGVDLQVLERGQGRPLVLVHGNGAMIEDWLASGLFDALAAKYRVIAFDRPGCGHSSRPRGGDWSVEGQAAVLSAACHQLGIEKPIVLGHSLGTLVALAWALDYPEAVAALVLASGYYYPTARVDAVLSGVPALPVVGDAMRHTISPLLGRVQAPLVFKLIFAPGEVPDRFEEGYPLGLSLRPLQLRATAADGAAMVAAAARLAPRYDALTLPVGVVAGTGDKLVDFDTHSARLARELPHAWLVAATDCGHMVHYQASERVLAAVDLAAAGAPVHH</sequence>
<dbReference type="Proteomes" id="UP000317894">
    <property type="component" value="Unassembled WGS sequence"/>
</dbReference>
<dbReference type="GO" id="GO:0016020">
    <property type="term" value="C:membrane"/>
    <property type="evidence" value="ECO:0007669"/>
    <property type="project" value="TreeGrafter"/>
</dbReference>
<proteinExistence type="predicted"/>
<dbReference type="RefSeq" id="WP_144334912.1">
    <property type="nucleotide sequence ID" value="NZ_VJWA01000002.1"/>
</dbReference>
<evidence type="ECO:0000259" key="1">
    <source>
        <dbReference type="Pfam" id="PF00561"/>
    </source>
</evidence>
<protein>
    <submittedName>
        <fullName evidence="2">Alpha/beta hydrolase</fullName>
    </submittedName>
</protein>
<dbReference type="SUPFAM" id="SSF53474">
    <property type="entry name" value="alpha/beta-Hydrolases"/>
    <property type="match status" value="1"/>
</dbReference>
<reference evidence="2 3" key="1">
    <citation type="submission" date="2019-07" db="EMBL/GenBank/DDBJ databases">
        <title>Novel species isolated from glacier.</title>
        <authorList>
            <person name="Liu Q."/>
            <person name="Xin Y.-H."/>
        </authorList>
    </citation>
    <scope>NUCLEOTIDE SEQUENCE [LARGE SCALE GENOMIC DNA]</scope>
    <source>
        <strain evidence="2 3">LB1R16</strain>
    </source>
</reference>
<name>A0A552U956_9SPHN</name>
<dbReference type="InterPro" id="IPR029058">
    <property type="entry name" value="AB_hydrolase_fold"/>
</dbReference>
<dbReference type="PRINTS" id="PR00111">
    <property type="entry name" value="ABHYDROLASE"/>
</dbReference>
<dbReference type="EMBL" id="VJWA01000002">
    <property type="protein sequence ID" value="TRW14742.1"/>
    <property type="molecule type" value="Genomic_DNA"/>
</dbReference>
<dbReference type="GO" id="GO:0016787">
    <property type="term" value="F:hydrolase activity"/>
    <property type="evidence" value="ECO:0007669"/>
    <property type="project" value="UniProtKB-KW"/>
</dbReference>
<dbReference type="AlphaFoldDB" id="A0A552U956"/>
<feature type="domain" description="AB hydrolase-1" evidence="1">
    <location>
        <begin position="62"/>
        <end position="302"/>
    </location>
</feature>
<dbReference type="OrthoDB" id="9815441at2"/>
<dbReference type="PANTHER" id="PTHR43798:SF33">
    <property type="entry name" value="HYDROLASE, PUTATIVE (AFU_ORTHOLOGUE AFUA_2G14860)-RELATED"/>
    <property type="match status" value="1"/>
</dbReference>
<comment type="caution">
    <text evidence="2">The sequence shown here is derived from an EMBL/GenBank/DDBJ whole genome shotgun (WGS) entry which is preliminary data.</text>
</comment>
<organism evidence="2 3">
    <name type="scientific">Glacieibacterium frigidum</name>
    <dbReference type="NCBI Taxonomy" id="2593303"/>
    <lineage>
        <taxon>Bacteria</taxon>
        <taxon>Pseudomonadati</taxon>
        <taxon>Pseudomonadota</taxon>
        <taxon>Alphaproteobacteria</taxon>
        <taxon>Sphingomonadales</taxon>
        <taxon>Sphingosinicellaceae</taxon>
        <taxon>Glacieibacterium</taxon>
    </lineage>
</organism>
<keyword evidence="2" id="KW-0378">Hydrolase</keyword>
<dbReference type="PANTHER" id="PTHR43798">
    <property type="entry name" value="MONOACYLGLYCEROL LIPASE"/>
    <property type="match status" value="1"/>
</dbReference>
<accession>A0A552U956</accession>
<keyword evidence="3" id="KW-1185">Reference proteome</keyword>
<dbReference type="Gene3D" id="3.40.50.1820">
    <property type="entry name" value="alpha/beta hydrolase"/>
    <property type="match status" value="1"/>
</dbReference>
<evidence type="ECO:0000313" key="3">
    <source>
        <dbReference type="Proteomes" id="UP000317894"/>
    </source>
</evidence>
<dbReference type="InterPro" id="IPR050266">
    <property type="entry name" value="AB_hydrolase_sf"/>
</dbReference>
<dbReference type="InterPro" id="IPR000073">
    <property type="entry name" value="AB_hydrolase_1"/>
</dbReference>
<evidence type="ECO:0000313" key="2">
    <source>
        <dbReference type="EMBL" id="TRW14742.1"/>
    </source>
</evidence>
<dbReference type="Pfam" id="PF00561">
    <property type="entry name" value="Abhydrolase_1"/>
    <property type="match status" value="1"/>
</dbReference>